<comment type="caution">
    <text evidence="2">The sequence shown here is derived from an EMBL/GenBank/DDBJ whole genome shotgun (WGS) entry which is preliminary data.</text>
</comment>
<reference evidence="2" key="1">
    <citation type="submission" date="2020-10" db="EMBL/GenBank/DDBJ databases">
        <authorList>
            <person name="Hahn C.J."/>
            <person name="Laso-Perez R."/>
            <person name="Vulcano F."/>
            <person name="Vaziourakis K.-M."/>
            <person name="Stokke R."/>
            <person name="Steen I.H."/>
            <person name="Teske A."/>
            <person name="Boetius A."/>
            <person name="Liebeke M."/>
            <person name="Amann R."/>
            <person name="Knittel K."/>
        </authorList>
    </citation>
    <scope>NUCLEOTIDE SEQUENCE</scope>
    <source>
        <strain evidence="2">Gfbio:e3339647-f889-4370-9287-4fb5cb688e4c:AG392J18_GoMArc1</strain>
    </source>
</reference>
<feature type="domain" description="Endonuclease GajA/Old nuclease/RecF-like AAA" evidence="1">
    <location>
        <begin position="26"/>
        <end position="217"/>
    </location>
</feature>
<dbReference type="AlphaFoldDB" id="A0A811TFX7"/>
<organism evidence="2 3">
    <name type="scientific">Candidatus Argoarchaeum ethanivorans</name>
    <dbReference type="NCBI Taxonomy" id="2608793"/>
    <lineage>
        <taxon>Archaea</taxon>
        <taxon>Methanobacteriati</taxon>
        <taxon>Methanobacteriota</taxon>
        <taxon>Stenosarchaea group</taxon>
        <taxon>Methanomicrobia</taxon>
        <taxon>Methanosarcinales</taxon>
        <taxon>Methanosarcinales incertae sedis</taxon>
        <taxon>GOM Arc I cluster</taxon>
        <taxon>Candidatus Argoarchaeum</taxon>
    </lineage>
</organism>
<evidence type="ECO:0000313" key="2">
    <source>
        <dbReference type="EMBL" id="CAD6494628.1"/>
    </source>
</evidence>
<dbReference type="Proteomes" id="UP000612009">
    <property type="component" value="Unassembled WGS sequence"/>
</dbReference>
<evidence type="ECO:0000313" key="3">
    <source>
        <dbReference type="Proteomes" id="UP000612009"/>
    </source>
</evidence>
<name>A0A811TFX7_9EURY</name>
<dbReference type="InterPro" id="IPR041685">
    <property type="entry name" value="AAA_GajA/Old/RecF-like"/>
</dbReference>
<dbReference type="Pfam" id="PF13175">
    <property type="entry name" value="AAA_15"/>
    <property type="match status" value="1"/>
</dbReference>
<dbReference type="InterPro" id="IPR051396">
    <property type="entry name" value="Bact_Antivir_Def_Nuclease"/>
</dbReference>
<accession>A0A811TFX7</accession>
<protein>
    <submittedName>
        <fullName evidence="2">AAA domain, putative AbiEii toxin, Type IV TA system</fullName>
    </submittedName>
</protein>
<sequence>MGLRVLRTKLDRLSGKTGSKEELDKLLKRVSKNIESAIEDYRTRLIKSEKVFLTSNLNNNLISIRAIIMADYVDELLIFNEESASTQKIPLIISSPHIDKEISELYKKLVNTKKLAEVLDILKNKIQYFEDIRGADGDLLVLLENLDEPLPLSSMGDGFKSLLKLVFMAPLIKNGIALFEEPETSMHLGYLNILAEEILLSSKYSQIFISTHSLELIKYLLENAEKSDKIESIKIIRLRRLEGGYIEREICSGKDAAEEVEKIKTDLRGY</sequence>
<proteinExistence type="predicted"/>
<gene>
    <name evidence="2" type="ORF">LAKADJCE_00867</name>
</gene>
<dbReference type="InterPro" id="IPR027417">
    <property type="entry name" value="P-loop_NTPase"/>
</dbReference>
<dbReference type="Gene3D" id="3.40.50.300">
    <property type="entry name" value="P-loop containing nucleotide triphosphate hydrolases"/>
    <property type="match status" value="1"/>
</dbReference>
<evidence type="ECO:0000259" key="1">
    <source>
        <dbReference type="Pfam" id="PF13175"/>
    </source>
</evidence>
<dbReference type="SUPFAM" id="SSF52540">
    <property type="entry name" value="P-loop containing nucleoside triphosphate hydrolases"/>
    <property type="match status" value="1"/>
</dbReference>
<dbReference type="EMBL" id="CAJHIR010000067">
    <property type="protein sequence ID" value="CAD6494628.1"/>
    <property type="molecule type" value="Genomic_DNA"/>
</dbReference>
<dbReference type="PANTHER" id="PTHR43581">
    <property type="entry name" value="ATP/GTP PHOSPHATASE"/>
    <property type="match status" value="1"/>
</dbReference>
<dbReference type="PANTHER" id="PTHR43581:SF4">
    <property type="entry name" value="ATP_GTP PHOSPHATASE"/>
    <property type="match status" value="1"/>
</dbReference>